<dbReference type="Proteomes" id="UP001359485">
    <property type="component" value="Unassembled WGS sequence"/>
</dbReference>
<name>A0ABR1AV85_POLSC</name>
<protein>
    <recommendedName>
        <fullName evidence="3">CUB domain-containing protein</fullName>
    </recommendedName>
</protein>
<proteinExistence type="predicted"/>
<gene>
    <name evidence="1" type="ORF">RUM44_010342</name>
</gene>
<reference evidence="1 2" key="1">
    <citation type="submission" date="2023-09" db="EMBL/GenBank/DDBJ databases">
        <title>Genomes of two closely related lineages of the louse Polyplax serrata with different host specificities.</title>
        <authorList>
            <person name="Martinu J."/>
            <person name="Tarabai H."/>
            <person name="Stefka J."/>
            <person name="Hypsa V."/>
        </authorList>
    </citation>
    <scope>NUCLEOTIDE SEQUENCE [LARGE SCALE GENOMIC DNA]</scope>
    <source>
        <strain evidence="1">98ZLc_SE</strain>
    </source>
</reference>
<sequence length="107" mass="11877">MALHEIYCLKGDFLKVFLHLERAEVNEYTPWSLLLCGGMTDVPHVLFSSGPSLILEFHTDRKSSNSSGFLGHFRFVDRSKSLHRASCLSPGLGSWCPGQLSTPSHDA</sequence>
<organism evidence="1 2">
    <name type="scientific">Polyplax serrata</name>
    <name type="common">Common mouse louse</name>
    <dbReference type="NCBI Taxonomy" id="468196"/>
    <lineage>
        <taxon>Eukaryota</taxon>
        <taxon>Metazoa</taxon>
        <taxon>Ecdysozoa</taxon>
        <taxon>Arthropoda</taxon>
        <taxon>Hexapoda</taxon>
        <taxon>Insecta</taxon>
        <taxon>Pterygota</taxon>
        <taxon>Neoptera</taxon>
        <taxon>Paraneoptera</taxon>
        <taxon>Psocodea</taxon>
        <taxon>Troctomorpha</taxon>
        <taxon>Phthiraptera</taxon>
        <taxon>Anoplura</taxon>
        <taxon>Polyplacidae</taxon>
        <taxon>Polyplax</taxon>
    </lineage>
</organism>
<evidence type="ECO:0008006" key="3">
    <source>
        <dbReference type="Google" id="ProtNLM"/>
    </source>
</evidence>
<evidence type="ECO:0000313" key="2">
    <source>
        <dbReference type="Proteomes" id="UP001359485"/>
    </source>
</evidence>
<dbReference type="InterPro" id="IPR035914">
    <property type="entry name" value="Sperma_CUB_dom_sf"/>
</dbReference>
<dbReference type="SUPFAM" id="SSF49854">
    <property type="entry name" value="Spermadhesin, CUB domain"/>
    <property type="match status" value="1"/>
</dbReference>
<dbReference type="Gene3D" id="2.60.120.290">
    <property type="entry name" value="Spermadhesin, CUB domain"/>
    <property type="match status" value="1"/>
</dbReference>
<evidence type="ECO:0000313" key="1">
    <source>
        <dbReference type="EMBL" id="KAK6627862.1"/>
    </source>
</evidence>
<accession>A0ABR1AV85</accession>
<comment type="caution">
    <text evidence="1">The sequence shown here is derived from an EMBL/GenBank/DDBJ whole genome shotgun (WGS) entry which is preliminary data.</text>
</comment>
<keyword evidence="2" id="KW-1185">Reference proteome</keyword>
<dbReference type="EMBL" id="JAWJWF010000045">
    <property type="protein sequence ID" value="KAK6627862.1"/>
    <property type="molecule type" value="Genomic_DNA"/>
</dbReference>